<dbReference type="InterPro" id="IPR001210">
    <property type="entry name" value="Ribosomal_eS17"/>
</dbReference>
<dbReference type="AlphaFoldDB" id="A6IB65"/>
<dbReference type="GO" id="GO:0006412">
    <property type="term" value="P:translation"/>
    <property type="evidence" value="ECO:0007669"/>
    <property type="project" value="InterPro"/>
</dbReference>
<name>A6IB65_RAT</name>
<dbReference type="EMBL" id="CH473957">
    <property type="protein sequence ID" value="EDL91333.1"/>
    <property type="molecule type" value="Genomic_DNA"/>
</dbReference>
<dbReference type="GO" id="GO:0003735">
    <property type="term" value="F:structural constituent of ribosome"/>
    <property type="evidence" value="ECO:0007669"/>
    <property type="project" value="InterPro"/>
</dbReference>
<accession>A6IB65</accession>
<dbReference type="Pfam" id="PF00833">
    <property type="entry name" value="Ribosomal_S17e"/>
    <property type="match status" value="1"/>
</dbReference>
<proteinExistence type="predicted"/>
<dbReference type="Proteomes" id="UP000234681">
    <property type="component" value="Chromosome 4"/>
</dbReference>
<evidence type="ECO:0000313" key="1">
    <source>
        <dbReference type="EMBL" id="EDL91333.1"/>
    </source>
</evidence>
<gene>
    <name evidence="1" type="ORF">rCG_56161</name>
</gene>
<evidence type="ECO:0000313" key="2">
    <source>
        <dbReference type="Proteomes" id="UP000234681"/>
    </source>
</evidence>
<organism evidence="1 2">
    <name type="scientific">Rattus norvegicus</name>
    <name type="common">Rat</name>
    <dbReference type="NCBI Taxonomy" id="10116"/>
    <lineage>
        <taxon>Eukaryota</taxon>
        <taxon>Metazoa</taxon>
        <taxon>Chordata</taxon>
        <taxon>Craniata</taxon>
        <taxon>Vertebrata</taxon>
        <taxon>Euteleostomi</taxon>
        <taxon>Mammalia</taxon>
        <taxon>Eutheria</taxon>
        <taxon>Euarchontoglires</taxon>
        <taxon>Glires</taxon>
        <taxon>Rodentia</taxon>
        <taxon>Myomorpha</taxon>
        <taxon>Muroidea</taxon>
        <taxon>Muridae</taxon>
        <taxon>Murinae</taxon>
        <taxon>Rattus</taxon>
    </lineage>
</organism>
<protein>
    <submittedName>
        <fullName evidence="1">RCG56161</fullName>
    </submittedName>
</protein>
<reference evidence="2" key="1">
    <citation type="submission" date="2005-09" db="EMBL/GenBank/DDBJ databases">
        <authorList>
            <person name="Mural R.J."/>
            <person name="Li P.W."/>
            <person name="Adams M.D."/>
            <person name="Amanatides P.G."/>
            <person name="Baden-Tillson H."/>
            <person name="Barnstead M."/>
            <person name="Chin S.H."/>
            <person name="Dew I."/>
            <person name="Evans C.A."/>
            <person name="Ferriera S."/>
            <person name="Flanigan M."/>
            <person name="Fosler C."/>
            <person name="Glodek A."/>
            <person name="Gu Z."/>
            <person name="Holt R.A."/>
            <person name="Jennings D."/>
            <person name="Kraft C.L."/>
            <person name="Lu F."/>
            <person name="Nguyen T."/>
            <person name="Nusskern D.R."/>
            <person name="Pfannkoch C.M."/>
            <person name="Sitter C."/>
            <person name="Sutton G.G."/>
            <person name="Venter J.C."/>
            <person name="Wang Z."/>
            <person name="Woodage T."/>
            <person name="Zheng X.H."/>
            <person name="Zhong F."/>
        </authorList>
    </citation>
    <scope>NUCLEOTIDE SEQUENCE [LARGE SCALE GENOMIC DNA]</scope>
    <source>
        <strain>BN</strain>
        <strain evidence="2">Sprague-Dawley</strain>
    </source>
</reference>
<sequence length="43" mass="5178">MPRMKWIQRGSVRGISIKLQEEKRERRDKIMFPRLLSLRSGGH</sequence>
<dbReference type="GO" id="GO:0005840">
    <property type="term" value="C:ribosome"/>
    <property type="evidence" value="ECO:0007669"/>
    <property type="project" value="InterPro"/>
</dbReference>